<name>A0AAW3J4P8_9HELI</name>
<evidence type="ECO:0000313" key="2">
    <source>
        <dbReference type="Proteomes" id="UP000037800"/>
    </source>
</evidence>
<dbReference type="Proteomes" id="UP000037800">
    <property type="component" value="Unassembled WGS sequence"/>
</dbReference>
<organism evidence="1 2">
    <name type="scientific">Helicobacter pullorum</name>
    <dbReference type="NCBI Taxonomy" id="35818"/>
    <lineage>
        <taxon>Bacteria</taxon>
        <taxon>Pseudomonadati</taxon>
        <taxon>Campylobacterota</taxon>
        <taxon>Epsilonproteobacteria</taxon>
        <taxon>Campylobacterales</taxon>
        <taxon>Helicobacteraceae</taxon>
        <taxon>Helicobacter</taxon>
    </lineage>
</organism>
<dbReference type="Gene3D" id="3.20.20.70">
    <property type="entry name" value="Aldolase class I"/>
    <property type="match status" value="1"/>
</dbReference>
<comment type="caution">
    <text evidence="1">The sequence shown here is derived from an EMBL/GenBank/DDBJ whole genome shotgun (WGS) entry which is preliminary data.</text>
</comment>
<protein>
    <recommendedName>
        <fullName evidence="3">4Fe4S-binding SPASM domain-containing protein</fullName>
    </recommendedName>
</protein>
<dbReference type="InterPro" id="IPR013785">
    <property type="entry name" value="Aldolase_TIM"/>
</dbReference>
<proteinExistence type="predicted"/>
<evidence type="ECO:0008006" key="3">
    <source>
        <dbReference type="Google" id="ProtNLM"/>
    </source>
</evidence>
<dbReference type="EMBL" id="JNUR01000026">
    <property type="protein sequence ID" value="KPH50237.1"/>
    <property type="molecule type" value="Genomic_DNA"/>
</dbReference>
<accession>A0AAW3J4P8</accession>
<sequence length="175" mass="20556">MLDFYRPHKLDQITVNKMFETTEQGIIYKDVARKIPKYKVGTCKSYGGSYLVQTNGSVLGCCGEFYFYPKIKSKVPNIFKQSLQECQKQSDHLYLNDIDFINYCKNCSLYAVNNSEVLERKFIESGYFAMQYATQTRYFIIPEYLRSIPQNILLFMYEKGMVSEIKEYVRGEFAD</sequence>
<evidence type="ECO:0000313" key="1">
    <source>
        <dbReference type="EMBL" id="KPH50237.1"/>
    </source>
</evidence>
<dbReference type="AlphaFoldDB" id="A0AAW3J4P8"/>
<gene>
    <name evidence="1" type="ORF">HPU229336_03835</name>
</gene>
<reference evidence="1 2" key="1">
    <citation type="submission" date="2014-06" db="EMBL/GenBank/DDBJ databases">
        <title>Helicobacter pullorum isolates in fresh chicken meat - phenotypic and genotypic features.</title>
        <authorList>
            <person name="Borges V."/>
            <person name="Santos A."/>
            <person name="Correia C.B."/>
            <person name="Saraiva M."/>
            <person name="Menard A."/>
            <person name="Vieira L."/>
            <person name="Sampaio D.A."/>
            <person name="Gomes J.P."/>
            <person name="Oleastro M."/>
        </authorList>
    </citation>
    <scope>NUCLEOTIDE SEQUENCE [LARGE SCALE GENOMIC DNA]</scope>
    <source>
        <strain evidence="1 2">229336/12</strain>
    </source>
</reference>